<dbReference type="EMBL" id="CM047745">
    <property type="protein sequence ID" value="KAJ0025912.1"/>
    <property type="molecule type" value="Genomic_DNA"/>
</dbReference>
<evidence type="ECO:0000313" key="1">
    <source>
        <dbReference type="EMBL" id="KAJ0025912.1"/>
    </source>
</evidence>
<gene>
    <name evidence="1" type="ORF">Pint_08142</name>
</gene>
<organism evidence="1 2">
    <name type="scientific">Pistacia integerrima</name>
    <dbReference type="NCBI Taxonomy" id="434235"/>
    <lineage>
        <taxon>Eukaryota</taxon>
        <taxon>Viridiplantae</taxon>
        <taxon>Streptophyta</taxon>
        <taxon>Embryophyta</taxon>
        <taxon>Tracheophyta</taxon>
        <taxon>Spermatophyta</taxon>
        <taxon>Magnoliopsida</taxon>
        <taxon>eudicotyledons</taxon>
        <taxon>Gunneridae</taxon>
        <taxon>Pentapetalae</taxon>
        <taxon>rosids</taxon>
        <taxon>malvids</taxon>
        <taxon>Sapindales</taxon>
        <taxon>Anacardiaceae</taxon>
        <taxon>Pistacia</taxon>
    </lineage>
</organism>
<protein>
    <submittedName>
        <fullName evidence="1">Uncharacterized protein</fullName>
    </submittedName>
</protein>
<keyword evidence="2" id="KW-1185">Reference proteome</keyword>
<evidence type="ECO:0000313" key="2">
    <source>
        <dbReference type="Proteomes" id="UP001163603"/>
    </source>
</evidence>
<proteinExistence type="predicted"/>
<dbReference type="Proteomes" id="UP001163603">
    <property type="component" value="Chromosome 10"/>
</dbReference>
<name>A0ACC0XWP4_9ROSI</name>
<sequence length="67" mass="7273">MFTSSGPRRSSISPFRSRKSPSQPPPPAKSGAATHSVFHDVISAAFETLGFSRNIRKPKPQPAHSRT</sequence>
<reference evidence="2" key="1">
    <citation type="journal article" date="2023" name="G3 (Bethesda)">
        <title>Genome assembly and association tests identify interacting loci associated with vigor, precocity, and sex in interspecific pistachio rootstocks.</title>
        <authorList>
            <person name="Palmer W."/>
            <person name="Jacygrad E."/>
            <person name="Sagayaradj S."/>
            <person name="Cavanaugh K."/>
            <person name="Han R."/>
            <person name="Bertier L."/>
            <person name="Beede B."/>
            <person name="Kafkas S."/>
            <person name="Golino D."/>
            <person name="Preece J."/>
            <person name="Michelmore R."/>
        </authorList>
    </citation>
    <scope>NUCLEOTIDE SEQUENCE [LARGE SCALE GENOMIC DNA]</scope>
</reference>
<comment type="caution">
    <text evidence="1">The sequence shown here is derived from an EMBL/GenBank/DDBJ whole genome shotgun (WGS) entry which is preliminary data.</text>
</comment>
<accession>A0ACC0XWP4</accession>